<organism evidence="3">
    <name type="scientific">Verticillium alfalfae (strain VaMs.102 / ATCC MYA-4576 / FGSC 10136)</name>
    <name type="common">Verticillium wilt of alfalfa</name>
    <name type="synonym">Verticillium albo-atrum</name>
    <dbReference type="NCBI Taxonomy" id="526221"/>
    <lineage>
        <taxon>Eukaryota</taxon>
        <taxon>Fungi</taxon>
        <taxon>Dikarya</taxon>
        <taxon>Ascomycota</taxon>
        <taxon>Pezizomycotina</taxon>
        <taxon>Sordariomycetes</taxon>
        <taxon>Hypocreomycetidae</taxon>
        <taxon>Glomerellales</taxon>
        <taxon>Plectosphaerellaceae</taxon>
        <taxon>Verticillium</taxon>
    </lineage>
</organism>
<dbReference type="RefSeq" id="XP_003003835.1">
    <property type="nucleotide sequence ID" value="XM_003003789.1"/>
</dbReference>
<feature type="compositionally biased region" description="Basic residues" evidence="1">
    <location>
        <begin position="140"/>
        <end position="150"/>
    </location>
</feature>
<feature type="compositionally biased region" description="Low complexity" evidence="1">
    <location>
        <begin position="54"/>
        <end position="71"/>
    </location>
</feature>
<protein>
    <submittedName>
        <fullName evidence="2">Predicted protein</fullName>
    </submittedName>
</protein>
<feature type="compositionally biased region" description="Low complexity" evidence="1">
    <location>
        <begin position="24"/>
        <end position="39"/>
    </location>
</feature>
<reference evidence="3" key="1">
    <citation type="journal article" date="2011" name="PLoS Pathog.">
        <title>Comparative genomics yields insights into niche adaptation of plant vascular wilt pathogens.</title>
        <authorList>
            <person name="Klosterman S.J."/>
            <person name="Subbarao K.V."/>
            <person name="Kang S."/>
            <person name="Veronese P."/>
            <person name="Gold S.E."/>
            <person name="Thomma B.P.H.J."/>
            <person name="Chen Z."/>
            <person name="Henrissat B."/>
            <person name="Lee Y.-H."/>
            <person name="Park J."/>
            <person name="Garcia-Pedrajas M.D."/>
            <person name="Barbara D.J."/>
            <person name="Anchieta A."/>
            <person name="de Jonge R."/>
            <person name="Santhanam P."/>
            <person name="Maruthachalam K."/>
            <person name="Atallah Z."/>
            <person name="Amyotte S.G."/>
            <person name="Paz Z."/>
            <person name="Inderbitzin P."/>
            <person name="Hayes R.J."/>
            <person name="Heiman D.I."/>
            <person name="Young S."/>
            <person name="Zeng Q."/>
            <person name="Engels R."/>
            <person name="Galagan J."/>
            <person name="Cuomo C.A."/>
            <person name="Dobinson K.F."/>
            <person name="Ma L.-J."/>
        </authorList>
    </citation>
    <scope>NUCLEOTIDE SEQUENCE [LARGE SCALE GENOMIC DNA]</scope>
    <source>
        <strain evidence="3">VaMs.102 / ATCC MYA-4576 / FGSC 10136</strain>
    </source>
</reference>
<evidence type="ECO:0000313" key="2">
    <source>
        <dbReference type="EMBL" id="EEY20168.1"/>
    </source>
</evidence>
<dbReference type="OrthoDB" id="5235746at2759"/>
<dbReference type="HOGENOM" id="CLU_1741958_0_0_1"/>
<dbReference type="eggNOG" id="ENOG502T62W">
    <property type="taxonomic scope" value="Eukaryota"/>
</dbReference>
<feature type="compositionally biased region" description="Basic and acidic residues" evidence="1">
    <location>
        <begin position="115"/>
        <end position="127"/>
    </location>
</feature>
<dbReference type="GeneID" id="9535182"/>
<evidence type="ECO:0000256" key="1">
    <source>
        <dbReference type="SAM" id="MobiDB-lite"/>
    </source>
</evidence>
<dbReference type="EMBL" id="DS985220">
    <property type="protein sequence ID" value="EEY20168.1"/>
    <property type="molecule type" value="Genomic_DNA"/>
</dbReference>
<gene>
    <name evidence="2" type="ORF">VDBG_06277</name>
</gene>
<accession>C9SN03</accession>
<proteinExistence type="predicted"/>
<dbReference type="AlphaFoldDB" id="C9SN03"/>
<keyword evidence="3" id="KW-1185">Reference proteome</keyword>
<name>C9SN03_VERA1</name>
<sequence length="150" mass="14845">MDANPAPGAVPAVASIDQVVADEPAAAAPATSSLGAPATGANPLAAEDAKTADEPAAPAAPAAAAAPKAATVEPKRVVTRLDASDKARPSPCRKRKPGRPPKAVTANGTENGNGHGEDKEGLGEKLAKKVKKVLPTPGKTARKTRSQGPA</sequence>
<feature type="region of interest" description="Disordered" evidence="1">
    <location>
        <begin position="24"/>
        <end position="150"/>
    </location>
</feature>
<evidence type="ECO:0000313" key="3">
    <source>
        <dbReference type="Proteomes" id="UP000008698"/>
    </source>
</evidence>
<dbReference type="Proteomes" id="UP000008698">
    <property type="component" value="Unassembled WGS sequence"/>
</dbReference>
<dbReference type="KEGG" id="val:VDBG_06277"/>